<keyword evidence="1" id="KW-0812">Transmembrane</keyword>
<proteinExistence type="predicted"/>
<reference evidence="2 3" key="1">
    <citation type="journal article" date="2023" name="Nucleic Acids Res.">
        <title>The hologenome of Daphnia magna reveals possible DNA methylation and microbiome-mediated evolution of the host genome.</title>
        <authorList>
            <person name="Chaturvedi A."/>
            <person name="Li X."/>
            <person name="Dhandapani V."/>
            <person name="Marshall H."/>
            <person name="Kissane S."/>
            <person name="Cuenca-Cambronero M."/>
            <person name="Asole G."/>
            <person name="Calvet F."/>
            <person name="Ruiz-Romero M."/>
            <person name="Marangio P."/>
            <person name="Guigo R."/>
            <person name="Rago D."/>
            <person name="Mirbahai L."/>
            <person name="Eastwood N."/>
            <person name="Colbourne J.K."/>
            <person name="Zhou J."/>
            <person name="Mallon E."/>
            <person name="Orsini L."/>
        </authorList>
    </citation>
    <scope>NUCLEOTIDE SEQUENCE [LARGE SCALE GENOMIC DNA]</scope>
    <source>
        <strain evidence="2">LRV0_1</strain>
    </source>
</reference>
<comment type="caution">
    <text evidence="2">The sequence shown here is derived from an EMBL/GenBank/DDBJ whole genome shotgun (WGS) entry which is preliminary data.</text>
</comment>
<dbReference type="Proteomes" id="UP001234178">
    <property type="component" value="Unassembled WGS sequence"/>
</dbReference>
<keyword evidence="1" id="KW-1133">Transmembrane helix</keyword>
<evidence type="ECO:0000313" key="3">
    <source>
        <dbReference type="Proteomes" id="UP001234178"/>
    </source>
</evidence>
<name>A0ABR0AQB0_9CRUS</name>
<organism evidence="2 3">
    <name type="scientific">Daphnia magna</name>
    <dbReference type="NCBI Taxonomy" id="35525"/>
    <lineage>
        <taxon>Eukaryota</taxon>
        <taxon>Metazoa</taxon>
        <taxon>Ecdysozoa</taxon>
        <taxon>Arthropoda</taxon>
        <taxon>Crustacea</taxon>
        <taxon>Branchiopoda</taxon>
        <taxon>Diplostraca</taxon>
        <taxon>Cladocera</taxon>
        <taxon>Anomopoda</taxon>
        <taxon>Daphniidae</taxon>
        <taxon>Daphnia</taxon>
    </lineage>
</organism>
<evidence type="ECO:0000256" key="1">
    <source>
        <dbReference type="SAM" id="Phobius"/>
    </source>
</evidence>
<sequence length="73" mass="8029">MVALSTYLNDMLVSSRPAPMEIILLCYMIPIVTSAESSYLSIQSCMGMTHGTSNPIVGTWEGAIPSHFKCRYI</sequence>
<feature type="transmembrane region" description="Helical" evidence="1">
    <location>
        <begin position="20"/>
        <end position="40"/>
    </location>
</feature>
<evidence type="ECO:0000313" key="2">
    <source>
        <dbReference type="EMBL" id="KAK4027306.1"/>
    </source>
</evidence>
<gene>
    <name evidence="2" type="ORF">OUZ56_016316</name>
</gene>
<keyword evidence="1" id="KW-0472">Membrane</keyword>
<keyword evidence="3" id="KW-1185">Reference proteome</keyword>
<accession>A0ABR0AQB0</accession>
<dbReference type="EMBL" id="JAOYFB010000038">
    <property type="protein sequence ID" value="KAK4027306.1"/>
    <property type="molecule type" value="Genomic_DNA"/>
</dbReference>
<protein>
    <submittedName>
        <fullName evidence="2">Uncharacterized protein</fullName>
    </submittedName>
</protein>